<evidence type="ECO:0000256" key="5">
    <source>
        <dbReference type="ARBA" id="ARBA00022989"/>
    </source>
</evidence>
<proteinExistence type="inferred from homology"/>
<dbReference type="InterPro" id="IPR003599">
    <property type="entry name" value="Ig_sub"/>
</dbReference>
<dbReference type="InterPro" id="IPR013783">
    <property type="entry name" value="Ig-like_fold"/>
</dbReference>
<dbReference type="Pfam" id="PF07654">
    <property type="entry name" value="C1-set"/>
    <property type="match status" value="1"/>
</dbReference>
<dbReference type="SMART" id="SM00408">
    <property type="entry name" value="IGc2"/>
    <property type="match status" value="1"/>
</dbReference>
<dbReference type="SMART" id="SM00409">
    <property type="entry name" value="IG"/>
    <property type="match status" value="2"/>
</dbReference>
<dbReference type="OrthoDB" id="10045578at2759"/>
<dbReference type="GO" id="GO:0007155">
    <property type="term" value="P:cell adhesion"/>
    <property type="evidence" value="ECO:0007669"/>
    <property type="project" value="UniProtKB-KW"/>
</dbReference>
<evidence type="ECO:0000256" key="7">
    <source>
        <dbReference type="ARBA" id="ARBA00023319"/>
    </source>
</evidence>
<dbReference type="PANTHER" id="PTHR12035">
    <property type="entry name" value="SIALIC ACID BINDING IMMUNOGLOBULIN-LIKE LECTIN"/>
    <property type="match status" value="1"/>
</dbReference>
<dbReference type="STRING" id="75743.A0A401NH21"/>
<feature type="signal peptide" evidence="11">
    <location>
        <begin position="1"/>
        <end position="17"/>
    </location>
</feature>
<evidence type="ECO:0000259" key="12">
    <source>
        <dbReference type="PROSITE" id="PS50835"/>
    </source>
</evidence>
<evidence type="ECO:0000313" key="14">
    <source>
        <dbReference type="Proteomes" id="UP000288216"/>
    </source>
</evidence>
<dbReference type="GO" id="GO:0030246">
    <property type="term" value="F:carbohydrate binding"/>
    <property type="evidence" value="ECO:0007669"/>
    <property type="project" value="UniProtKB-KW"/>
</dbReference>
<dbReference type="GO" id="GO:0033691">
    <property type="term" value="F:sialic acid binding"/>
    <property type="evidence" value="ECO:0007669"/>
    <property type="project" value="TreeGrafter"/>
</dbReference>
<gene>
    <name evidence="13" type="ORF">scyTo_0014109</name>
</gene>
<name>A0A401NH21_SCYTO</name>
<keyword evidence="7" id="KW-0393">Immunoglobulin domain</keyword>
<accession>A0A401NH21</accession>
<dbReference type="Gene3D" id="2.60.40.10">
    <property type="entry name" value="Immunoglobulins"/>
    <property type="match status" value="3"/>
</dbReference>
<feature type="region of interest" description="Disordered" evidence="9">
    <location>
        <begin position="516"/>
        <end position="551"/>
    </location>
</feature>
<dbReference type="AlphaFoldDB" id="A0A401NH21"/>
<reference evidence="13 14" key="1">
    <citation type="journal article" date="2018" name="Nat. Ecol. Evol.">
        <title>Shark genomes provide insights into elasmobranch evolution and the origin of vertebrates.</title>
        <authorList>
            <person name="Hara Y"/>
            <person name="Yamaguchi K"/>
            <person name="Onimaru K"/>
            <person name="Kadota M"/>
            <person name="Koyanagi M"/>
            <person name="Keeley SD"/>
            <person name="Tatsumi K"/>
            <person name="Tanaka K"/>
            <person name="Motone F"/>
            <person name="Kageyama Y"/>
            <person name="Nozu R"/>
            <person name="Adachi N"/>
            <person name="Nishimura O"/>
            <person name="Nakagawa R"/>
            <person name="Tanegashima C"/>
            <person name="Kiyatake I"/>
            <person name="Matsumoto R"/>
            <person name="Murakumo K"/>
            <person name="Nishida K"/>
            <person name="Terakita A"/>
            <person name="Kuratani S"/>
            <person name="Sato K"/>
            <person name="Hyodo S Kuraku.S."/>
        </authorList>
    </citation>
    <scope>NUCLEOTIDE SEQUENCE [LARGE SCALE GENOMIC DNA]</scope>
</reference>
<dbReference type="PANTHER" id="PTHR12035:SF125">
    <property type="entry name" value="SIALIC ACID-BINDING IG-LIKE LECTIN 5"/>
    <property type="match status" value="1"/>
</dbReference>
<evidence type="ECO:0000256" key="2">
    <source>
        <dbReference type="ARBA" id="ARBA00022692"/>
    </source>
</evidence>
<dbReference type="PROSITE" id="PS50835">
    <property type="entry name" value="IG_LIKE"/>
    <property type="match status" value="2"/>
</dbReference>
<dbReference type="GO" id="GO:0005886">
    <property type="term" value="C:plasma membrane"/>
    <property type="evidence" value="ECO:0007669"/>
    <property type="project" value="TreeGrafter"/>
</dbReference>
<dbReference type="CDD" id="cd00096">
    <property type="entry name" value="Ig"/>
    <property type="match status" value="1"/>
</dbReference>
<dbReference type="Pfam" id="PF00047">
    <property type="entry name" value="ig"/>
    <property type="match status" value="1"/>
</dbReference>
<keyword evidence="5 10" id="KW-1133">Transmembrane helix</keyword>
<feature type="domain" description="Ig-like" evidence="12">
    <location>
        <begin position="252"/>
        <end position="337"/>
    </location>
</feature>
<feature type="domain" description="Ig-like" evidence="12">
    <location>
        <begin position="134"/>
        <end position="224"/>
    </location>
</feature>
<organism evidence="13 14">
    <name type="scientific">Scyliorhinus torazame</name>
    <name type="common">Cloudy catshark</name>
    <name type="synonym">Catulus torazame</name>
    <dbReference type="NCBI Taxonomy" id="75743"/>
    <lineage>
        <taxon>Eukaryota</taxon>
        <taxon>Metazoa</taxon>
        <taxon>Chordata</taxon>
        <taxon>Craniata</taxon>
        <taxon>Vertebrata</taxon>
        <taxon>Chondrichthyes</taxon>
        <taxon>Elasmobranchii</taxon>
        <taxon>Galeomorphii</taxon>
        <taxon>Galeoidea</taxon>
        <taxon>Carcharhiniformes</taxon>
        <taxon>Scyliorhinidae</taxon>
        <taxon>Scyliorhinus</taxon>
    </lineage>
</organism>
<sequence>MQLLLKLLLILQTGAQGVQNIGEVSQLHLVSVLRGESVTINCTFIYNGTHVNWIHTNWYRNTWGSNYSYEVNKQTCIPDVTLGGLSHCVASLKIENVSFDQSDSNYICVAKMPLTNPPIERRGQGTRIQIYGPPEISTVDSPLIAGHKSHLACSVKGLYSENISFIWTCHGANSFTNITTPSSKRTVNGTSVTSSQLEIIPKTADHGTVCTCQINHVTFRQPVATEIKLHVMYGPQNLTIMYRLSNGGNYQPLNSSFITVAVNSSLELKCGVDSNPVSTVIWVKDNKNDTEMIQIESGLYNSNSNLKITYFQLRDGGMYWCMANNSYGSGNSSVWINAVEKDYLLLFVLVPIIAVIGFISVVTICFCLIWKRQLKVCRGLACDGPAVLGVLRSIATPQLSQARYSHVHELVVAVNCDVAVSSMEFLVNKLGNDYRMCHFDAKQLFVMLMSGSPETMDRCGNFNSETDIIYASVRRDNLPSSPKHSTEADTIEYNNIEEENEEVSYADIVIHNPKRQGYNQWPKHTPDIKEKNTGKDFKHTHGLSPHKHVDDTSEYSAIRISHQDLRTA</sequence>
<evidence type="ECO:0000256" key="6">
    <source>
        <dbReference type="ARBA" id="ARBA00023136"/>
    </source>
</evidence>
<dbReference type="Pfam" id="PF13927">
    <property type="entry name" value="Ig_3"/>
    <property type="match status" value="1"/>
</dbReference>
<feature type="transmembrane region" description="Helical" evidence="10">
    <location>
        <begin position="343"/>
        <end position="370"/>
    </location>
</feature>
<evidence type="ECO:0000256" key="1">
    <source>
        <dbReference type="ARBA" id="ARBA00004479"/>
    </source>
</evidence>
<dbReference type="InterPro" id="IPR007110">
    <property type="entry name" value="Ig-like_dom"/>
</dbReference>
<comment type="caution">
    <text evidence="13">The sequence shown here is derived from an EMBL/GenBank/DDBJ whole genome shotgun (WGS) entry which is preliminary data.</text>
</comment>
<evidence type="ECO:0000256" key="4">
    <source>
        <dbReference type="ARBA" id="ARBA00022889"/>
    </source>
</evidence>
<dbReference type="InterPro" id="IPR051036">
    <property type="entry name" value="SIGLEC"/>
</dbReference>
<keyword evidence="6 10" id="KW-0472">Membrane</keyword>
<keyword evidence="4" id="KW-0130">Cell adhesion</keyword>
<evidence type="ECO:0000256" key="3">
    <source>
        <dbReference type="ARBA" id="ARBA00022734"/>
    </source>
</evidence>
<dbReference type="EMBL" id="BFAA01007452">
    <property type="protein sequence ID" value="GCB60104.1"/>
    <property type="molecule type" value="Genomic_DNA"/>
</dbReference>
<keyword evidence="3" id="KW-0430">Lectin</keyword>
<evidence type="ECO:0000256" key="10">
    <source>
        <dbReference type="SAM" id="Phobius"/>
    </source>
</evidence>
<feature type="chain" id="PRO_5019186228" description="Ig-like domain-containing protein" evidence="11">
    <location>
        <begin position="18"/>
        <end position="568"/>
    </location>
</feature>
<dbReference type="Proteomes" id="UP000288216">
    <property type="component" value="Unassembled WGS sequence"/>
</dbReference>
<dbReference type="SUPFAM" id="SSF48726">
    <property type="entry name" value="Immunoglobulin"/>
    <property type="match status" value="3"/>
</dbReference>
<evidence type="ECO:0000313" key="13">
    <source>
        <dbReference type="EMBL" id="GCB60104.1"/>
    </source>
</evidence>
<comment type="subcellular location">
    <subcellularLocation>
        <location evidence="1">Membrane</location>
        <topology evidence="1">Single-pass type I membrane protein</topology>
    </subcellularLocation>
</comment>
<evidence type="ECO:0000256" key="11">
    <source>
        <dbReference type="SAM" id="SignalP"/>
    </source>
</evidence>
<keyword evidence="2 10" id="KW-0812">Transmembrane</keyword>
<dbReference type="InterPro" id="IPR003597">
    <property type="entry name" value="Ig_C1-set"/>
</dbReference>
<dbReference type="InterPro" id="IPR003598">
    <property type="entry name" value="Ig_sub2"/>
</dbReference>
<keyword evidence="14" id="KW-1185">Reference proteome</keyword>
<dbReference type="InterPro" id="IPR036179">
    <property type="entry name" value="Ig-like_dom_sf"/>
</dbReference>
<feature type="compositionally biased region" description="Basic and acidic residues" evidence="9">
    <location>
        <begin position="524"/>
        <end position="539"/>
    </location>
</feature>
<comment type="similarity">
    <text evidence="8">Belongs to the immunoglobulin superfamily. SIGLEC (sialic acid binding Ig-like lectin) family.</text>
</comment>
<dbReference type="InterPro" id="IPR013151">
    <property type="entry name" value="Immunoglobulin_dom"/>
</dbReference>
<protein>
    <recommendedName>
        <fullName evidence="12">Ig-like domain-containing protein</fullName>
    </recommendedName>
</protein>
<evidence type="ECO:0000256" key="9">
    <source>
        <dbReference type="SAM" id="MobiDB-lite"/>
    </source>
</evidence>
<evidence type="ECO:0000256" key="8">
    <source>
        <dbReference type="ARBA" id="ARBA00038361"/>
    </source>
</evidence>
<dbReference type="CDD" id="cd00098">
    <property type="entry name" value="IgC1"/>
    <property type="match status" value="1"/>
</dbReference>
<keyword evidence="11" id="KW-0732">Signal</keyword>